<protein>
    <recommendedName>
        <fullName evidence="4">Chaperone/heat shock protein Hsp12</fullName>
    </recommendedName>
</protein>
<keyword evidence="3" id="KW-1185">Reference proteome</keyword>
<dbReference type="Gene3D" id="6.10.280.100">
    <property type="match status" value="1"/>
</dbReference>
<dbReference type="Proteomes" id="UP000729357">
    <property type="component" value="Unassembled WGS sequence"/>
</dbReference>
<reference evidence="2" key="1">
    <citation type="journal article" date="2021" name="J Fungi (Basel)">
        <title>Virulence traits and population genomics of the black yeast Aureobasidium melanogenum.</title>
        <authorList>
            <person name="Cernosa A."/>
            <person name="Sun X."/>
            <person name="Gostincar C."/>
            <person name="Fang C."/>
            <person name="Gunde-Cimerman N."/>
            <person name="Song Z."/>
        </authorList>
    </citation>
    <scope>NUCLEOTIDE SEQUENCE</scope>
    <source>
        <strain evidence="2">EXF-9298</strain>
    </source>
</reference>
<feature type="non-terminal residue" evidence="2">
    <location>
        <position position="135"/>
    </location>
</feature>
<comment type="caution">
    <text evidence="2">The sequence shown here is derived from an EMBL/GenBank/DDBJ whole genome shotgun (WGS) entry which is preliminary data.</text>
</comment>
<dbReference type="AlphaFoldDB" id="A0A9P8G656"/>
<name>A0A9P8G656_AURME</name>
<proteinExistence type="predicted"/>
<evidence type="ECO:0000313" key="2">
    <source>
        <dbReference type="EMBL" id="KAG9991319.1"/>
    </source>
</evidence>
<gene>
    <name evidence="2" type="ORF">KCU98_g460</name>
</gene>
<feature type="compositionally biased region" description="Basic and acidic residues" evidence="1">
    <location>
        <begin position="29"/>
        <end position="62"/>
    </location>
</feature>
<feature type="region of interest" description="Disordered" evidence="1">
    <location>
        <begin position="1"/>
        <end position="135"/>
    </location>
</feature>
<feature type="compositionally biased region" description="Polar residues" evidence="1">
    <location>
        <begin position="121"/>
        <end position="135"/>
    </location>
</feature>
<dbReference type="InterPro" id="IPR007250">
    <property type="entry name" value="HSP9_HSP12"/>
</dbReference>
<evidence type="ECO:0000313" key="3">
    <source>
        <dbReference type="Proteomes" id="UP000729357"/>
    </source>
</evidence>
<dbReference type="Pfam" id="PF04119">
    <property type="entry name" value="HSP9_HSP12"/>
    <property type="match status" value="1"/>
</dbReference>
<evidence type="ECO:0000256" key="1">
    <source>
        <dbReference type="SAM" id="MobiDB-lite"/>
    </source>
</evidence>
<evidence type="ECO:0008006" key="4">
    <source>
        <dbReference type="Google" id="ProtNLM"/>
    </source>
</evidence>
<organism evidence="2 3">
    <name type="scientific">Aureobasidium melanogenum</name>
    <name type="common">Aureobasidium pullulans var. melanogenum</name>
    <dbReference type="NCBI Taxonomy" id="46634"/>
    <lineage>
        <taxon>Eukaryota</taxon>
        <taxon>Fungi</taxon>
        <taxon>Dikarya</taxon>
        <taxon>Ascomycota</taxon>
        <taxon>Pezizomycotina</taxon>
        <taxon>Dothideomycetes</taxon>
        <taxon>Dothideomycetidae</taxon>
        <taxon>Dothideales</taxon>
        <taxon>Saccotheciaceae</taxon>
        <taxon>Aureobasidium</taxon>
    </lineage>
</organism>
<accession>A0A9P8G656</accession>
<feature type="compositionally biased region" description="Basic and acidic residues" evidence="1">
    <location>
        <begin position="1"/>
        <end position="18"/>
    </location>
</feature>
<dbReference type="EMBL" id="JAHFXS010000003">
    <property type="protein sequence ID" value="KAG9991319.1"/>
    <property type="molecule type" value="Genomic_DNA"/>
</dbReference>
<feature type="compositionally biased region" description="Low complexity" evidence="1">
    <location>
        <begin position="65"/>
        <end position="90"/>
    </location>
</feature>
<reference evidence="2" key="2">
    <citation type="submission" date="2021-08" db="EMBL/GenBank/DDBJ databases">
        <authorList>
            <person name="Gostincar C."/>
            <person name="Sun X."/>
            <person name="Song Z."/>
            <person name="Gunde-Cimerman N."/>
        </authorList>
    </citation>
    <scope>NUCLEOTIDE SEQUENCE</scope>
    <source>
        <strain evidence="2">EXF-9298</strain>
    </source>
</reference>
<feature type="compositionally biased region" description="Basic and acidic residues" evidence="1">
    <location>
        <begin position="91"/>
        <end position="115"/>
    </location>
</feature>
<sequence>MSTDFGRKDLSDKLEEKVTPQSAKGPVDVTKEHATGHADHIARDLKTDEHKSTGQSMHDKVSRMTGSDTPSSTTSTTGATTIGDHSTTTTGDHKSVVDKVKDAIPGLHSDKRSDAAEVMDPNTSTTTTDAVNKNL</sequence>